<dbReference type="AlphaFoldDB" id="A0A4Y6PRW5"/>
<feature type="region of interest" description="Disordered" evidence="1">
    <location>
        <begin position="290"/>
        <end position="309"/>
    </location>
</feature>
<organism evidence="2 3">
    <name type="scientific">Persicimonas caeni</name>
    <dbReference type="NCBI Taxonomy" id="2292766"/>
    <lineage>
        <taxon>Bacteria</taxon>
        <taxon>Deltaproteobacteria</taxon>
        <taxon>Bradymonadales</taxon>
        <taxon>Bradymonadaceae</taxon>
        <taxon>Persicimonas</taxon>
    </lineage>
</organism>
<reference evidence="2 3" key="1">
    <citation type="submission" date="2019-06" db="EMBL/GenBank/DDBJ databases">
        <title>Persicimonas caeni gen. nov., sp. nov., a predatory bacterium isolated from solar saltern.</title>
        <authorList>
            <person name="Wang S."/>
        </authorList>
    </citation>
    <scope>NUCLEOTIDE SEQUENCE [LARGE SCALE GENOMIC DNA]</scope>
    <source>
        <strain evidence="2 3">YN101</strain>
    </source>
</reference>
<proteinExistence type="predicted"/>
<evidence type="ECO:0000313" key="3">
    <source>
        <dbReference type="Proteomes" id="UP000315995"/>
    </source>
</evidence>
<dbReference type="RefSeq" id="WP_141197453.1">
    <property type="nucleotide sequence ID" value="NZ_CP042468.1"/>
</dbReference>
<name>A0A4Y6PRW5_PERCE</name>
<evidence type="ECO:0008006" key="4">
    <source>
        <dbReference type="Google" id="ProtNLM"/>
    </source>
</evidence>
<sequence length="684" mass="74328">MLLVVALFAAPACTTGEPAEDKQPVEQTQPVRPGAQAWQEHALELPANSPVVFWTRSDRLLEAMAGLRDWLFAEPAMFGPNGAQMVAQAQSEWNVIVREFGMDPLEAPSWEKIGLDPSREIYVGVYPVAEGSGSEFVAAFEEAIRGEFEFPEENDLLDSLTTMTMLAQGDLPKGVHSAVAGDVAAQAPLHGFRVVVPIVERETFLESIDELMVGMEYAQFAVEAEGDEQSRRIFYDLDADWPGVMLRVDGELAIFDVVARQLSRRVSIGDAKEAALEAIKARLTAAATKIDSGRPAAPRSPDTPALGVAADQDGAGDYAKLRGYRQALRFAEAAAVAQRDLIFLENVKQALRSARNWSLASGELTGVSYGLFTGPETDGFFRLNVTLFGAGDEEGLAVSETPIGLGVDQRGLAMSLDMLPVTDKAWQSFIGVSDPETVLQGFAAADFDPSFFALSVPRSLAVLFANTEKMLEDYFVGSLEPLFENRRAFRRLEVASAGIDMRGLRIQPRLVGLVLLDEEAGEDERQKLADGLVGALGDVVSNLDAPQESDANADKAKPDKVVKGELVELEAAGVSAPVMYYFGETGGTPFMFFSYGLAKEASQAELDAVSKREEREPHTFLVRAEPVALFSLMTVFDPTLFEPLDVSILTQRLGALVFAVEPEVVDGVQTIRYDFELQRPPSLD</sequence>
<dbReference type="Proteomes" id="UP000315995">
    <property type="component" value="Chromosome"/>
</dbReference>
<accession>A0A5B8Y3G0</accession>
<evidence type="ECO:0000313" key="2">
    <source>
        <dbReference type="EMBL" id="QDG50963.1"/>
    </source>
</evidence>
<evidence type="ECO:0000256" key="1">
    <source>
        <dbReference type="SAM" id="MobiDB-lite"/>
    </source>
</evidence>
<dbReference type="EMBL" id="CP041186">
    <property type="protein sequence ID" value="QDG50963.1"/>
    <property type="molecule type" value="Genomic_DNA"/>
</dbReference>
<keyword evidence="3" id="KW-1185">Reference proteome</keyword>
<accession>A0A4Y6PRW5</accession>
<gene>
    <name evidence="2" type="ORF">FIV42_09515</name>
</gene>
<protein>
    <recommendedName>
        <fullName evidence="4">DUF3352 domain-containing protein</fullName>
    </recommendedName>
</protein>